<keyword evidence="2 5" id="KW-0812">Transmembrane</keyword>
<evidence type="ECO:0000313" key="7">
    <source>
        <dbReference type="EMBL" id="RFP61838.1"/>
    </source>
</evidence>
<dbReference type="GO" id="GO:0016020">
    <property type="term" value="C:membrane"/>
    <property type="evidence" value="ECO:0007669"/>
    <property type="project" value="UniProtKB-SubCell"/>
</dbReference>
<gene>
    <name evidence="7" type="ORF">D0Y53_01890</name>
</gene>
<feature type="transmembrane region" description="Helical" evidence="5">
    <location>
        <begin position="204"/>
        <end position="227"/>
    </location>
</feature>
<name>A0A372DQJ0_9GAMM</name>
<dbReference type="AlphaFoldDB" id="A0A372DQJ0"/>
<dbReference type="InterPro" id="IPR009915">
    <property type="entry name" value="NnrU_dom"/>
</dbReference>
<reference evidence="7 8" key="1">
    <citation type="submission" date="2018-08" db="EMBL/GenBank/DDBJ databases">
        <title>Lysobacter weifangensis sp. nov., a new member of the family 'Xanthomonadaceae', isolated from soil in a farmland.</title>
        <authorList>
            <person name="Zhao H."/>
        </authorList>
    </citation>
    <scope>NUCLEOTIDE SEQUENCE [LARGE SCALE GENOMIC DNA]</scope>
    <source>
        <strain evidence="7 8">WF-2</strain>
    </source>
</reference>
<organism evidence="7 8">
    <name type="scientific">Cognatiluteimonas weifangensis</name>
    <dbReference type="NCBI Taxonomy" id="2303539"/>
    <lineage>
        <taxon>Bacteria</taxon>
        <taxon>Pseudomonadati</taxon>
        <taxon>Pseudomonadota</taxon>
        <taxon>Gammaproteobacteria</taxon>
        <taxon>Lysobacterales</taxon>
        <taxon>Lysobacteraceae</taxon>
        <taxon>Cognatiluteimonas</taxon>
    </lineage>
</organism>
<comment type="subcellular location">
    <subcellularLocation>
        <location evidence="1">Membrane</location>
        <topology evidence="1">Multi-pass membrane protein</topology>
    </subcellularLocation>
</comment>
<evidence type="ECO:0000256" key="2">
    <source>
        <dbReference type="ARBA" id="ARBA00022692"/>
    </source>
</evidence>
<comment type="caution">
    <text evidence="7">The sequence shown here is derived from an EMBL/GenBank/DDBJ whole genome shotgun (WGS) entry which is preliminary data.</text>
</comment>
<feature type="transmembrane region" description="Helical" evidence="5">
    <location>
        <begin position="129"/>
        <end position="161"/>
    </location>
</feature>
<keyword evidence="3 5" id="KW-1133">Transmembrane helix</keyword>
<protein>
    <recommendedName>
        <fullName evidence="6">NnrU domain-containing protein</fullName>
    </recommendedName>
</protein>
<evidence type="ECO:0000256" key="1">
    <source>
        <dbReference type="ARBA" id="ARBA00004141"/>
    </source>
</evidence>
<dbReference type="Pfam" id="PF07298">
    <property type="entry name" value="NnrU"/>
    <property type="match status" value="1"/>
</dbReference>
<feature type="transmembrane region" description="Helical" evidence="5">
    <location>
        <begin position="39"/>
        <end position="62"/>
    </location>
</feature>
<feature type="transmembrane region" description="Helical" evidence="5">
    <location>
        <begin position="173"/>
        <end position="192"/>
    </location>
</feature>
<evidence type="ECO:0000256" key="4">
    <source>
        <dbReference type="ARBA" id="ARBA00023136"/>
    </source>
</evidence>
<keyword evidence="4 5" id="KW-0472">Membrane</keyword>
<keyword evidence="8" id="KW-1185">Reference proteome</keyword>
<evidence type="ECO:0000259" key="6">
    <source>
        <dbReference type="Pfam" id="PF07298"/>
    </source>
</evidence>
<feature type="transmembrane region" description="Helical" evidence="5">
    <location>
        <begin position="6"/>
        <end position="27"/>
    </location>
</feature>
<evidence type="ECO:0000256" key="5">
    <source>
        <dbReference type="SAM" id="Phobius"/>
    </source>
</evidence>
<dbReference type="EMBL" id="QVPD01000002">
    <property type="protein sequence ID" value="RFP61838.1"/>
    <property type="molecule type" value="Genomic_DNA"/>
</dbReference>
<dbReference type="OrthoDB" id="5293641at2"/>
<proteinExistence type="predicted"/>
<sequence>MTAEFASLLAAAAAWIFVHLGIAGTRLRDRCVRALGERGFRAAFSLLSLGTLVWLGRAWGAAGPVRVLWQAPDWLALLCIALLAPASVLLVAALTVPNPTSVAGARALQSATPAVGILRVTRYPMLWAFALWAAAHLVVLGTLGGAVVTGAILVVAVAGMASLDAKYARRAPGHWPGFAAVTSILPFAAIAGGRNRLVFAEIGLWRIGAGVLLWLALIALHPAVFGVTPWRYLAMP</sequence>
<evidence type="ECO:0000256" key="3">
    <source>
        <dbReference type="ARBA" id="ARBA00022989"/>
    </source>
</evidence>
<feature type="transmembrane region" description="Helical" evidence="5">
    <location>
        <begin position="74"/>
        <end position="96"/>
    </location>
</feature>
<accession>A0A372DQJ0</accession>
<dbReference type="RefSeq" id="WP_117201466.1">
    <property type="nucleotide sequence ID" value="NZ_JBHTBK010000024.1"/>
</dbReference>
<feature type="domain" description="NnrU" evidence="6">
    <location>
        <begin position="8"/>
        <end position="229"/>
    </location>
</feature>
<dbReference type="Proteomes" id="UP000262917">
    <property type="component" value="Unassembled WGS sequence"/>
</dbReference>
<evidence type="ECO:0000313" key="8">
    <source>
        <dbReference type="Proteomes" id="UP000262917"/>
    </source>
</evidence>